<dbReference type="EMBL" id="JAVRRA010018317">
    <property type="protein sequence ID" value="KAK5188644.1"/>
    <property type="molecule type" value="Genomic_DNA"/>
</dbReference>
<sequence>MLGILVGDRSEQRERQRLCPLYRPYTTTLWLLPLLFQARDSQFVKHRFGRNKKDLKVADKAETYNYTLPHTKF</sequence>
<proteinExistence type="predicted"/>
<reference evidence="1 2" key="1">
    <citation type="submission" date="2023-08" db="EMBL/GenBank/DDBJ databases">
        <title>Black Yeasts Isolated from many extreme environments.</title>
        <authorList>
            <person name="Coleine C."/>
            <person name="Stajich J.E."/>
            <person name="Selbmann L."/>
        </authorList>
    </citation>
    <scope>NUCLEOTIDE SEQUENCE [LARGE SCALE GENOMIC DNA]</scope>
    <source>
        <strain evidence="1 2">CCFEE 536</strain>
    </source>
</reference>
<protein>
    <submittedName>
        <fullName evidence="1">Uncharacterized protein</fullName>
    </submittedName>
</protein>
<dbReference type="Proteomes" id="UP001357485">
    <property type="component" value="Unassembled WGS sequence"/>
</dbReference>
<feature type="non-terminal residue" evidence="1">
    <location>
        <position position="73"/>
    </location>
</feature>
<evidence type="ECO:0000313" key="1">
    <source>
        <dbReference type="EMBL" id="KAK5188644.1"/>
    </source>
</evidence>
<evidence type="ECO:0000313" key="2">
    <source>
        <dbReference type="Proteomes" id="UP001357485"/>
    </source>
</evidence>
<accession>A0ABR0LLQ5</accession>
<gene>
    <name evidence="1" type="ORF">LTR16_008211</name>
</gene>
<name>A0ABR0LLQ5_9PEZI</name>
<keyword evidence="2" id="KW-1185">Reference proteome</keyword>
<organism evidence="1 2">
    <name type="scientific">Cryomyces antarcticus</name>
    <dbReference type="NCBI Taxonomy" id="329879"/>
    <lineage>
        <taxon>Eukaryota</taxon>
        <taxon>Fungi</taxon>
        <taxon>Dikarya</taxon>
        <taxon>Ascomycota</taxon>
        <taxon>Pezizomycotina</taxon>
        <taxon>Dothideomycetes</taxon>
        <taxon>Dothideomycetes incertae sedis</taxon>
        <taxon>Cryomyces</taxon>
    </lineage>
</organism>
<comment type="caution">
    <text evidence="1">The sequence shown here is derived from an EMBL/GenBank/DDBJ whole genome shotgun (WGS) entry which is preliminary data.</text>
</comment>